<protein>
    <submittedName>
        <fullName evidence="3">Uncharacterized protein</fullName>
    </submittedName>
</protein>
<keyword evidence="4" id="KW-1185">Reference proteome</keyword>
<proteinExistence type="predicted"/>
<organism evidence="3 4">
    <name type="scientific">Geosmithia morbida</name>
    <dbReference type="NCBI Taxonomy" id="1094350"/>
    <lineage>
        <taxon>Eukaryota</taxon>
        <taxon>Fungi</taxon>
        <taxon>Dikarya</taxon>
        <taxon>Ascomycota</taxon>
        <taxon>Pezizomycotina</taxon>
        <taxon>Sordariomycetes</taxon>
        <taxon>Hypocreomycetidae</taxon>
        <taxon>Hypocreales</taxon>
        <taxon>Bionectriaceae</taxon>
        <taxon>Geosmithia</taxon>
    </lineage>
</organism>
<reference evidence="3" key="1">
    <citation type="submission" date="2020-03" db="EMBL/GenBank/DDBJ databases">
        <title>Site-based positive gene gene selection in Geosmithia morbida across the United States reveals a broad range of putative effectors and factors for local host and environmental adapation.</title>
        <authorList>
            <person name="Onufrak A."/>
            <person name="Murdoch R.W."/>
            <person name="Gazis R."/>
            <person name="Huff M."/>
            <person name="Staton M."/>
            <person name="Klingeman W."/>
            <person name="Hadziabdic D."/>
        </authorList>
    </citation>
    <scope>NUCLEOTIDE SEQUENCE</scope>
    <source>
        <strain evidence="3">1262</strain>
    </source>
</reference>
<accession>A0A9P4YPT7</accession>
<gene>
    <name evidence="3" type="ORF">GMORB2_2392</name>
</gene>
<sequence>MASSVLITTASLVLLALLMVHIASFTGPAGVTERVHNTIDGGVFSMRGVEVPLPSSFTGIPAIDGWLSIVVVVFSQLQLYPADPPAYWQSLVFLTELAGVYAIFLAESCRDVNRSTVLRW</sequence>
<feature type="chain" id="PRO_5040195592" evidence="2">
    <location>
        <begin position="26"/>
        <end position="120"/>
    </location>
</feature>
<evidence type="ECO:0000256" key="1">
    <source>
        <dbReference type="SAM" id="Phobius"/>
    </source>
</evidence>
<keyword evidence="1" id="KW-1133">Transmembrane helix</keyword>
<dbReference type="RefSeq" id="XP_035319558.1">
    <property type="nucleotide sequence ID" value="XM_035464372.1"/>
</dbReference>
<evidence type="ECO:0000313" key="4">
    <source>
        <dbReference type="Proteomes" id="UP000749293"/>
    </source>
</evidence>
<evidence type="ECO:0000313" key="3">
    <source>
        <dbReference type="EMBL" id="KAF4120906.1"/>
    </source>
</evidence>
<dbReference type="EMBL" id="JAANYQ010000014">
    <property type="protein sequence ID" value="KAF4120906.1"/>
    <property type="molecule type" value="Genomic_DNA"/>
</dbReference>
<keyword evidence="1" id="KW-0472">Membrane</keyword>
<feature type="signal peptide" evidence="2">
    <location>
        <begin position="1"/>
        <end position="25"/>
    </location>
</feature>
<dbReference type="Proteomes" id="UP000749293">
    <property type="component" value="Unassembled WGS sequence"/>
</dbReference>
<comment type="caution">
    <text evidence="3">The sequence shown here is derived from an EMBL/GenBank/DDBJ whole genome shotgun (WGS) entry which is preliminary data.</text>
</comment>
<keyword evidence="2" id="KW-0732">Signal</keyword>
<keyword evidence="1" id="KW-0812">Transmembrane</keyword>
<evidence type="ECO:0000256" key="2">
    <source>
        <dbReference type="SAM" id="SignalP"/>
    </source>
</evidence>
<name>A0A9P4YPT7_9HYPO</name>
<dbReference type="AlphaFoldDB" id="A0A9P4YPT7"/>
<feature type="transmembrane region" description="Helical" evidence="1">
    <location>
        <begin position="86"/>
        <end position="106"/>
    </location>
</feature>
<dbReference type="GeneID" id="55968622"/>
<dbReference type="OrthoDB" id="89349at2759"/>